<keyword evidence="3" id="KW-1185">Reference proteome</keyword>
<organism evidence="2 3">
    <name type="scientific">Streptomyces albipurpureus</name>
    <dbReference type="NCBI Taxonomy" id="2897419"/>
    <lineage>
        <taxon>Bacteria</taxon>
        <taxon>Bacillati</taxon>
        <taxon>Actinomycetota</taxon>
        <taxon>Actinomycetes</taxon>
        <taxon>Kitasatosporales</taxon>
        <taxon>Streptomycetaceae</taxon>
        <taxon>Streptomyces</taxon>
    </lineage>
</organism>
<evidence type="ECO:0000313" key="2">
    <source>
        <dbReference type="EMBL" id="MCM2392680.1"/>
    </source>
</evidence>
<keyword evidence="1" id="KW-0812">Transmembrane</keyword>
<comment type="caution">
    <text evidence="2">The sequence shown here is derived from an EMBL/GenBank/DDBJ whole genome shotgun (WGS) entry which is preliminary data.</text>
</comment>
<evidence type="ECO:0000256" key="1">
    <source>
        <dbReference type="SAM" id="Phobius"/>
    </source>
</evidence>
<reference evidence="2" key="1">
    <citation type="submission" date="2022-06" db="EMBL/GenBank/DDBJ databases">
        <title>Genome public.</title>
        <authorList>
            <person name="Sun Q."/>
        </authorList>
    </citation>
    <scope>NUCLEOTIDE SEQUENCE</scope>
    <source>
        <strain evidence="2">CWNU-1</strain>
    </source>
</reference>
<dbReference type="RefSeq" id="WP_250923005.1">
    <property type="nucleotide sequence ID" value="NZ_JAMQAW010000042.1"/>
</dbReference>
<gene>
    <name evidence="2" type="ORF">NBG84_31080</name>
</gene>
<protein>
    <submittedName>
        <fullName evidence="2">Uncharacterized protein</fullName>
    </submittedName>
</protein>
<accession>A0ABT0UYF8</accession>
<keyword evidence="1" id="KW-1133">Transmembrane helix</keyword>
<sequence>MTRFPLLRLLAQAVLSGMAGALAVTGIWLVAAGETPSPMTGLVCAQIMTTAWSLVQVVRFRRKWQAVLDSYNKPALGEGIDIPHRPPADNEEGNR</sequence>
<dbReference type="EMBL" id="JAMQAW010000042">
    <property type="protein sequence ID" value="MCM2392680.1"/>
    <property type="molecule type" value="Genomic_DNA"/>
</dbReference>
<dbReference type="Proteomes" id="UP001431429">
    <property type="component" value="Unassembled WGS sequence"/>
</dbReference>
<name>A0ABT0UYF8_9ACTN</name>
<evidence type="ECO:0000313" key="3">
    <source>
        <dbReference type="Proteomes" id="UP001431429"/>
    </source>
</evidence>
<proteinExistence type="predicted"/>
<feature type="transmembrane region" description="Helical" evidence="1">
    <location>
        <begin position="39"/>
        <end position="58"/>
    </location>
</feature>
<keyword evidence="1" id="KW-0472">Membrane</keyword>